<evidence type="ECO:0000313" key="12">
    <source>
        <dbReference type="EMBL" id="MBO2439381.1"/>
    </source>
</evidence>
<reference evidence="12 13" key="1">
    <citation type="submission" date="2021-03" db="EMBL/GenBank/DDBJ databases">
        <authorList>
            <person name="Kanchanasin P."/>
            <person name="Saeng-In P."/>
            <person name="Phongsopitanun W."/>
            <person name="Yuki M."/>
            <person name="Kudo T."/>
            <person name="Ohkuma M."/>
            <person name="Tanasupawat S."/>
        </authorList>
    </citation>
    <scope>NUCLEOTIDE SEQUENCE [LARGE SCALE GENOMIC DNA]</scope>
    <source>
        <strain evidence="12 13">L46</strain>
    </source>
</reference>
<keyword evidence="9" id="KW-1133">Transmembrane helix</keyword>
<keyword evidence="4" id="KW-0808">Transferase</keyword>
<dbReference type="Proteomes" id="UP000666915">
    <property type="component" value="Unassembled WGS sequence"/>
</dbReference>
<name>A0ABS3QZK8_9ACTN</name>
<evidence type="ECO:0000256" key="1">
    <source>
        <dbReference type="ARBA" id="ARBA00000085"/>
    </source>
</evidence>
<organism evidence="12 13">
    <name type="scientific">Actinomadura nitritigenes</name>
    <dbReference type="NCBI Taxonomy" id="134602"/>
    <lineage>
        <taxon>Bacteria</taxon>
        <taxon>Bacillati</taxon>
        <taxon>Actinomycetota</taxon>
        <taxon>Actinomycetes</taxon>
        <taxon>Streptosporangiales</taxon>
        <taxon>Thermomonosporaceae</taxon>
        <taxon>Actinomadura</taxon>
    </lineage>
</organism>
<keyword evidence="9" id="KW-0812">Transmembrane</keyword>
<comment type="caution">
    <text evidence="12">The sequence shown here is derived from an EMBL/GenBank/DDBJ whole genome shotgun (WGS) entry which is preliminary data.</text>
</comment>
<feature type="transmembrane region" description="Helical" evidence="9">
    <location>
        <begin position="174"/>
        <end position="199"/>
    </location>
</feature>
<evidence type="ECO:0000256" key="7">
    <source>
        <dbReference type="ARBA" id="ARBA00022840"/>
    </source>
</evidence>
<dbReference type="SUPFAM" id="SSF55874">
    <property type="entry name" value="ATPase domain of HSP90 chaperone/DNA topoisomerase II/histidine kinase"/>
    <property type="match status" value="1"/>
</dbReference>
<keyword evidence="8" id="KW-0902">Two-component regulatory system</keyword>
<accession>A0ABS3QZK8</accession>
<proteinExistence type="predicted"/>
<dbReference type="Pfam" id="PF07730">
    <property type="entry name" value="HisKA_3"/>
    <property type="match status" value="1"/>
</dbReference>
<feature type="transmembrane region" description="Helical" evidence="9">
    <location>
        <begin position="29"/>
        <end position="53"/>
    </location>
</feature>
<evidence type="ECO:0000256" key="3">
    <source>
        <dbReference type="ARBA" id="ARBA00022553"/>
    </source>
</evidence>
<dbReference type="RefSeq" id="WP_208267768.1">
    <property type="nucleotide sequence ID" value="NZ_BAAAGM010000033.1"/>
</dbReference>
<keyword evidence="7" id="KW-0067">ATP-binding</keyword>
<keyword evidence="5" id="KW-0547">Nucleotide-binding</keyword>
<dbReference type="InterPro" id="IPR036890">
    <property type="entry name" value="HATPase_C_sf"/>
</dbReference>
<keyword evidence="9" id="KW-0472">Membrane</keyword>
<dbReference type="PANTHER" id="PTHR24421:SF10">
    <property type="entry name" value="NITRATE_NITRITE SENSOR PROTEIN NARQ"/>
    <property type="match status" value="1"/>
</dbReference>
<evidence type="ECO:0000256" key="9">
    <source>
        <dbReference type="SAM" id="Phobius"/>
    </source>
</evidence>
<dbReference type="Gene3D" id="3.30.565.10">
    <property type="entry name" value="Histidine kinase-like ATPase, C-terminal domain"/>
    <property type="match status" value="1"/>
</dbReference>
<dbReference type="InterPro" id="IPR050482">
    <property type="entry name" value="Sensor_HK_TwoCompSys"/>
</dbReference>
<evidence type="ECO:0000256" key="2">
    <source>
        <dbReference type="ARBA" id="ARBA00012438"/>
    </source>
</evidence>
<dbReference type="EC" id="2.7.13.3" evidence="2"/>
<feature type="domain" description="Putative sensor" evidence="11">
    <location>
        <begin position="31"/>
        <end position="209"/>
    </location>
</feature>
<dbReference type="EMBL" id="JAGEOK010000010">
    <property type="protein sequence ID" value="MBO2439381.1"/>
    <property type="molecule type" value="Genomic_DNA"/>
</dbReference>
<evidence type="ECO:0000256" key="4">
    <source>
        <dbReference type="ARBA" id="ARBA00022679"/>
    </source>
</evidence>
<feature type="transmembrane region" description="Helical" evidence="9">
    <location>
        <begin position="59"/>
        <end position="79"/>
    </location>
</feature>
<dbReference type="InterPro" id="IPR025828">
    <property type="entry name" value="Put_sensor_dom"/>
</dbReference>
<protein>
    <recommendedName>
        <fullName evidence="2">histidine kinase</fullName>
        <ecNumber evidence="2">2.7.13.3</ecNumber>
    </recommendedName>
</protein>
<evidence type="ECO:0000259" key="10">
    <source>
        <dbReference type="Pfam" id="PF07730"/>
    </source>
</evidence>
<feature type="domain" description="Signal transduction histidine kinase subgroup 3 dimerisation and phosphoacceptor" evidence="10">
    <location>
        <begin position="237"/>
        <end position="302"/>
    </location>
</feature>
<dbReference type="PANTHER" id="PTHR24421">
    <property type="entry name" value="NITRATE/NITRITE SENSOR PROTEIN NARX-RELATED"/>
    <property type="match status" value="1"/>
</dbReference>
<dbReference type="InterPro" id="IPR011712">
    <property type="entry name" value="Sig_transdc_His_kin_sub3_dim/P"/>
</dbReference>
<keyword evidence="13" id="KW-1185">Reference proteome</keyword>
<comment type="catalytic activity">
    <reaction evidence="1">
        <text>ATP + protein L-histidine = ADP + protein N-phospho-L-histidine.</text>
        <dbReference type="EC" id="2.7.13.3"/>
    </reaction>
</comment>
<evidence type="ECO:0000256" key="8">
    <source>
        <dbReference type="ARBA" id="ARBA00023012"/>
    </source>
</evidence>
<dbReference type="Gene3D" id="1.20.5.1930">
    <property type="match status" value="1"/>
</dbReference>
<evidence type="ECO:0000313" key="13">
    <source>
        <dbReference type="Proteomes" id="UP000666915"/>
    </source>
</evidence>
<gene>
    <name evidence="12" type="ORF">J4557_17805</name>
</gene>
<evidence type="ECO:0000256" key="6">
    <source>
        <dbReference type="ARBA" id="ARBA00022777"/>
    </source>
</evidence>
<evidence type="ECO:0000256" key="5">
    <source>
        <dbReference type="ARBA" id="ARBA00022741"/>
    </source>
</evidence>
<evidence type="ECO:0000259" key="11">
    <source>
        <dbReference type="Pfam" id="PF13796"/>
    </source>
</evidence>
<keyword evidence="6" id="KW-0418">Kinase</keyword>
<sequence>MEAITALRRRGLALRRRSLLASARPWRSLAYLVTSSVPGALVLTVVAAVLLVGGTLASAVIGLPMLAALAFAGVPVAAFERWRLRLVDSGPIADPHRPPDRPGVGGWLATRVREAATWRELGFAVLLATVLWPLDLAVAAVGVALPVALLTAWMPVLSGGRRGLWPGVAIHTPAQALVALPAGIVLLVAGAYLITLAAAARAALTWRLLEPRPDEAARLLAEVAGSRARLVDAFEAERRRIERDLHDGAQQRLVAVATSLGLALLDLPPGPAADHVAHAHGQARLALTELRELIHGIHPQVLTQHGLAAAVQDAADRSPVPVDLDLGLTGRLPAPVEATGYFVVCEALANIVRHSEAGRAWITGDRRGDTLLLEIGDDGAGGADPAAGSGLTGLSDRLAVVGGTLTLSSPPGGPTLLTVEMPCCETVTSASSSPRTAP</sequence>
<keyword evidence="3" id="KW-0597">Phosphoprotein</keyword>
<feature type="transmembrane region" description="Helical" evidence="9">
    <location>
        <begin position="121"/>
        <end position="154"/>
    </location>
</feature>
<dbReference type="Pfam" id="PF13796">
    <property type="entry name" value="Sensor"/>
    <property type="match status" value="1"/>
</dbReference>